<accession>A0A3B1C012</accession>
<sequence>MVKFSVADNLDDALAPEISSYGVDEIFGKLSADVIGGGRSSFLIPSISKKRFAKRVAQVQGEGIAYNYLLNAACGDNRGLTRGGQKKIRSLLDWVCSLGIRRVTVASAFLLRLIKENYPEISVRISVFAGVDHVRKAKMWEEMGADCITLDSILVNREFASLRSIRQGVKIDLQLLVNNSCLTSCALSPEHMNLLAHSSQQGHHTKGFAPDYCFLYCSRKRLEEPVNYIRADWIRPEDIGLYEKIGYDSFKITERSAPTHVMVARVKAYTKRKYEGNLLDLTQPYSYPKSSGGARAPRPSLLRQIITFAKPWKVNPARLLLFAKLASAQCMISPREGEPPVYVDNKKLDGFASRFESIGCKDLDCDDCRYCHEWADKTVTIDASYKKELLKLYAQVVKSVESGALWRYGA</sequence>
<name>A0A3B1C012_9ZZZZ</name>
<dbReference type="AlphaFoldDB" id="A0A3B1C012"/>
<dbReference type="EMBL" id="UOGE01000066">
    <property type="protein sequence ID" value="VAX21412.1"/>
    <property type="molecule type" value="Genomic_DNA"/>
</dbReference>
<evidence type="ECO:0000313" key="1">
    <source>
        <dbReference type="EMBL" id="VAX21412.1"/>
    </source>
</evidence>
<organism evidence="1">
    <name type="scientific">hydrothermal vent metagenome</name>
    <dbReference type="NCBI Taxonomy" id="652676"/>
    <lineage>
        <taxon>unclassified sequences</taxon>
        <taxon>metagenomes</taxon>
        <taxon>ecological metagenomes</taxon>
    </lineage>
</organism>
<reference evidence="1" key="1">
    <citation type="submission" date="2018-06" db="EMBL/GenBank/DDBJ databases">
        <authorList>
            <person name="Zhirakovskaya E."/>
        </authorList>
    </citation>
    <scope>NUCLEOTIDE SEQUENCE</scope>
</reference>
<proteinExistence type="predicted"/>
<dbReference type="Pfam" id="PF01136">
    <property type="entry name" value="Peptidase_U32"/>
    <property type="match status" value="1"/>
</dbReference>
<gene>
    <name evidence="1" type="ORF">MNBD_NITROSPINAE02-2088</name>
</gene>
<dbReference type="InterPro" id="IPR001539">
    <property type="entry name" value="Peptidase_U32"/>
</dbReference>
<protein>
    <recommendedName>
        <fullName evidence="2">Peptidase U32</fullName>
    </recommendedName>
</protein>
<dbReference type="PANTHER" id="PTHR30217">
    <property type="entry name" value="PEPTIDASE U32 FAMILY"/>
    <property type="match status" value="1"/>
</dbReference>
<dbReference type="InterPro" id="IPR051454">
    <property type="entry name" value="RNA/ubiquinone_mod_enzymes"/>
</dbReference>
<dbReference type="PANTHER" id="PTHR30217:SF10">
    <property type="entry name" value="23S RRNA 5-HYDROXYCYTIDINE C2501 SYNTHASE"/>
    <property type="match status" value="1"/>
</dbReference>
<evidence type="ECO:0008006" key="2">
    <source>
        <dbReference type="Google" id="ProtNLM"/>
    </source>
</evidence>